<comment type="subcellular location">
    <subcellularLocation>
        <location evidence="1">Nucleus</location>
    </subcellularLocation>
</comment>
<dbReference type="GO" id="GO:0005634">
    <property type="term" value="C:nucleus"/>
    <property type="evidence" value="ECO:0007669"/>
    <property type="project" value="UniProtKB-SubCell"/>
</dbReference>
<dbReference type="Pfam" id="PF22754">
    <property type="entry name" value="bHLH-TF_ACT-like_plant"/>
    <property type="match status" value="1"/>
</dbReference>
<keyword evidence="4" id="KW-0539">Nucleus</keyword>
<dbReference type="InterPro" id="IPR011598">
    <property type="entry name" value="bHLH_dom"/>
</dbReference>
<dbReference type="PANTHER" id="PTHR45959:SF73">
    <property type="entry name" value="TRANSCRIPTION FACTOR BHLH25"/>
    <property type="match status" value="1"/>
</dbReference>
<dbReference type="PANTHER" id="PTHR45959">
    <property type="entry name" value="BHLH TRANSCRIPTION FACTOR"/>
    <property type="match status" value="1"/>
</dbReference>
<dbReference type="InterPro" id="IPR036638">
    <property type="entry name" value="HLH_DNA-bd_sf"/>
</dbReference>
<dbReference type="KEGG" id="qsa:O6P43_001179"/>
<evidence type="ECO:0000256" key="3">
    <source>
        <dbReference type="ARBA" id="ARBA00023163"/>
    </source>
</evidence>
<dbReference type="EMBL" id="JARAOO010000001">
    <property type="protein sequence ID" value="KAJ7981998.1"/>
    <property type="molecule type" value="Genomic_DNA"/>
</dbReference>
<evidence type="ECO:0000313" key="7">
    <source>
        <dbReference type="EMBL" id="KAJ7981998.1"/>
    </source>
</evidence>
<evidence type="ECO:0000259" key="6">
    <source>
        <dbReference type="PROSITE" id="PS50888"/>
    </source>
</evidence>
<feature type="coiled-coil region" evidence="5">
    <location>
        <begin position="177"/>
        <end position="204"/>
    </location>
</feature>
<name>A0AAD7VNH4_QUISA</name>
<evidence type="ECO:0000256" key="1">
    <source>
        <dbReference type="ARBA" id="ARBA00004123"/>
    </source>
</evidence>
<proteinExistence type="predicted"/>
<dbReference type="GO" id="GO:0046983">
    <property type="term" value="F:protein dimerization activity"/>
    <property type="evidence" value="ECO:0007669"/>
    <property type="project" value="InterPro"/>
</dbReference>
<comment type="caution">
    <text evidence="7">The sequence shown here is derived from an EMBL/GenBank/DDBJ whole genome shotgun (WGS) entry which is preliminary data.</text>
</comment>
<reference evidence="7 8" key="1">
    <citation type="journal article" date="2023" name="Science">
        <title>Elucidation of the pathway for biosynthesis of saponin adjuvants from the soapbark tree.</title>
        <authorList>
            <person name="Reed J."/>
            <person name="Orme A."/>
            <person name="El-Demerdash A."/>
            <person name="Owen C."/>
            <person name="Martin L.B.B."/>
            <person name="Misra R.C."/>
            <person name="Kikuchi S."/>
            <person name="Rejzek M."/>
            <person name="Martin A.C."/>
            <person name="Harkess A."/>
            <person name="Leebens-Mack J."/>
            <person name="Louveau T."/>
            <person name="Stephenson M.J."/>
            <person name="Osbourn A."/>
        </authorList>
    </citation>
    <scope>NUCLEOTIDE SEQUENCE [LARGE SCALE GENOMIC DNA]</scope>
    <source>
        <strain evidence="7">S10</strain>
    </source>
</reference>
<evidence type="ECO:0000256" key="2">
    <source>
        <dbReference type="ARBA" id="ARBA00023015"/>
    </source>
</evidence>
<dbReference type="GO" id="GO:0080090">
    <property type="term" value="P:regulation of primary metabolic process"/>
    <property type="evidence" value="ECO:0007669"/>
    <property type="project" value="UniProtKB-ARBA"/>
</dbReference>
<dbReference type="AlphaFoldDB" id="A0AAD7VNH4"/>
<dbReference type="Proteomes" id="UP001163823">
    <property type="component" value="Chromosome 1"/>
</dbReference>
<dbReference type="Pfam" id="PF00010">
    <property type="entry name" value="HLH"/>
    <property type="match status" value="1"/>
</dbReference>
<keyword evidence="8" id="KW-1185">Reference proteome</keyword>
<protein>
    <submittedName>
        <fullName evidence="7">Transcription factor bHLH25-like protein</fullName>
    </submittedName>
</protein>
<evidence type="ECO:0000313" key="8">
    <source>
        <dbReference type="Proteomes" id="UP001163823"/>
    </source>
</evidence>
<dbReference type="PROSITE" id="PS50888">
    <property type="entry name" value="BHLH"/>
    <property type="match status" value="1"/>
</dbReference>
<evidence type="ECO:0000256" key="5">
    <source>
        <dbReference type="SAM" id="Coils"/>
    </source>
</evidence>
<gene>
    <name evidence="7" type="ORF">O6P43_001179</name>
</gene>
<feature type="domain" description="BHLH" evidence="6">
    <location>
        <begin position="138"/>
        <end position="187"/>
    </location>
</feature>
<dbReference type="Gene3D" id="4.10.280.10">
    <property type="entry name" value="Helix-loop-helix DNA-binding domain"/>
    <property type="match status" value="1"/>
</dbReference>
<organism evidence="7 8">
    <name type="scientific">Quillaja saponaria</name>
    <name type="common">Soap bark tree</name>
    <dbReference type="NCBI Taxonomy" id="32244"/>
    <lineage>
        <taxon>Eukaryota</taxon>
        <taxon>Viridiplantae</taxon>
        <taxon>Streptophyta</taxon>
        <taxon>Embryophyta</taxon>
        <taxon>Tracheophyta</taxon>
        <taxon>Spermatophyta</taxon>
        <taxon>Magnoliopsida</taxon>
        <taxon>eudicotyledons</taxon>
        <taxon>Gunneridae</taxon>
        <taxon>Pentapetalae</taxon>
        <taxon>rosids</taxon>
        <taxon>fabids</taxon>
        <taxon>Fabales</taxon>
        <taxon>Quillajaceae</taxon>
        <taxon>Quillaja</taxon>
    </lineage>
</organism>
<accession>A0AAD7VNH4</accession>
<sequence length="319" mass="36392">MEDHPINIHEFNMLSCNNNGRSTDADADEAEAGSLEENFYQSYFSSELLHPFSDHLLLRSEQSSTNNIPFNVSTIKALQNPAHTISSTPSASSKTFPLRNLQSLQPINYNKNWFDFACHASMEAVQGQKWTSTLKSSHQLPFHIIAERKRREDLNQRYSALSDAVPGIKKKDKASVLGETVQYLKQLQERIKSLEEKNKKRVVESVVFVKDHHSSHQLSKDDDDNLSNYNYSKQLLEIEAKVMDTNILIRVHCQNHKGILAKLMNQIVKLQLVVITSNVVVFGNDTIDITVIAQMEAEFCMKTKDIVRYLQQALQNMIN</sequence>
<dbReference type="SUPFAM" id="SSF47459">
    <property type="entry name" value="HLH, helix-loop-helix DNA-binding domain"/>
    <property type="match status" value="1"/>
</dbReference>
<dbReference type="InterPro" id="IPR052610">
    <property type="entry name" value="bHLH_transcription_regulator"/>
</dbReference>
<keyword evidence="3" id="KW-0804">Transcription</keyword>
<keyword evidence="2" id="KW-0805">Transcription regulation</keyword>
<evidence type="ECO:0000256" key="4">
    <source>
        <dbReference type="ARBA" id="ARBA00023242"/>
    </source>
</evidence>
<keyword evidence="5" id="KW-0175">Coiled coil</keyword>
<dbReference type="SMART" id="SM00353">
    <property type="entry name" value="HLH"/>
    <property type="match status" value="1"/>
</dbReference>
<dbReference type="InterPro" id="IPR054502">
    <property type="entry name" value="bHLH-TF_ACT-like_plant"/>
</dbReference>